<protein>
    <submittedName>
        <fullName evidence="2">DUF4837 family protein</fullName>
    </submittedName>
</protein>
<evidence type="ECO:0000313" key="2">
    <source>
        <dbReference type="EMBL" id="MCG2429960.1"/>
    </source>
</evidence>
<dbReference type="Proteomes" id="UP001139462">
    <property type="component" value="Unassembled WGS sequence"/>
</dbReference>
<proteinExistence type="predicted"/>
<name>A0A9X1U3M4_9FLAO</name>
<dbReference type="RefSeq" id="WP_237606696.1">
    <property type="nucleotide sequence ID" value="NZ_JAIRBB010000001.1"/>
</dbReference>
<evidence type="ECO:0000313" key="3">
    <source>
        <dbReference type="Proteomes" id="UP001139462"/>
    </source>
</evidence>
<organism evidence="2 3">
    <name type="scientific">Aequorivita xiaoshiensis</name>
    <dbReference type="NCBI Taxonomy" id="2874476"/>
    <lineage>
        <taxon>Bacteria</taxon>
        <taxon>Pseudomonadati</taxon>
        <taxon>Bacteroidota</taxon>
        <taxon>Flavobacteriia</taxon>
        <taxon>Flavobacteriales</taxon>
        <taxon>Flavobacteriaceae</taxon>
        <taxon>Aequorivita</taxon>
    </lineage>
</organism>
<dbReference type="Pfam" id="PF16125">
    <property type="entry name" value="DUF4837"/>
    <property type="match status" value="1"/>
</dbReference>
<sequence length="325" mass="36592">MRSTFVLLLSFLLVFTSCSDNGKKDKSLVPDSVGNINSLQVITPNDLWNGATGEAIRKHFAAPADGLPQDEPLFSMNQLQPEIFTGFARSNRLFLYVTLGREDKVTLATNEYAKPQTGAIIKATSEEKLIELINKNADKIIESFYKSEIKERQRRTSISLLKLDTLKSLMGVSLKVPTAYRIAKATDEFFWLRKDLKDGTTNILVYPVPMDMIKSDSTAVGDIINIRDSIGSKLLPVEDDSAFITEDAYAPYLFKTTIDGKFAYETKGTWEVKDAWMGGPFINYAVKDEKNNRYLILEGFTYAPRASKRDLQFELESILNSAKFE</sequence>
<comment type="caution">
    <text evidence="2">The sequence shown here is derived from an EMBL/GenBank/DDBJ whole genome shotgun (WGS) entry which is preliminary data.</text>
</comment>
<gene>
    <name evidence="2" type="ORF">K8344_02415</name>
</gene>
<dbReference type="PROSITE" id="PS51257">
    <property type="entry name" value="PROKAR_LIPOPROTEIN"/>
    <property type="match status" value="1"/>
</dbReference>
<accession>A0A9X1U3M4</accession>
<reference evidence="2" key="1">
    <citation type="submission" date="2021-09" db="EMBL/GenBank/DDBJ databases">
        <title>Genome of Aequorivita sp. strain F64183.</title>
        <authorList>
            <person name="Wang Y."/>
        </authorList>
    </citation>
    <scope>NUCLEOTIDE SEQUENCE</scope>
    <source>
        <strain evidence="2">F64183</strain>
    </source>
</reference>
<dbReference type="InterPro" id="IPR032286">
    <property type="entry name" value="DUF4837"/>
</dbReference>
<dbReference type="EMBL" id="JAIRBB010000001">
    <property type="protein sequence ID" value="MCG2429960.1"/>
    <property type="molecule type" value="Genomic_DNA"/>
</dbReference>
<evidence type="ECO:0000256" key="1">
    <source>
        <dbReference type="SAM" id="SignalP"/>
    </source>
</evidence>
<feature type="signal peptide" evidence="1">
    <location>
        <begin position="1"/>
        <end position="19"/>
    </location>
</feature>
<dbReference type="AlphaFoldDB" id="A0A9X1U3M4"/>
<feature type="chain" id="PRO_5040903707" evidence="1">
    <location>
        <begin position="20"/>
        <end position="325"/>
    </location>
</feature>
<keyword evidence="1" id="KW-0732">Signal</keyword>
<keyword evidence="3" id="KW-1185">Reference proteome</keyword>